<dbReference type="RefSeq" id="WP_310826538.1">
    <property type="nucleotide sequence ID" value="NZ_JAQGEC010000012.1"/>
</dbReference>
<evidence type="ECO:0000259" key="2">
    <source>
        <dbReference type="Pfam" id="PF12486"/>
    </source>
</evidence>
<gene>
    <name evidence="3" type="ORF">O7047_13900</name>
</gene>
<sequence length="440" mass="49051">MNIYSERHLNTGGDPRTLADYAALRDEMNKLTHPARPDVNWQYVETLCLSLFEHNGVELQTAAWYTLARTHLAGLDGMNEGLAIVGALVTRQWGNIWPQPVHARMEILCALSKRLQQLIRTLTLTYTDLSQLYQADENLRALGEALQRLELKHASQLDALHTQIHNAAVRLENSDSAHAVSDEVIIPASVSEPAEHLKRVYVVQPESPPDLKVRTSPASTKPWKPFAAGMLTMLVLAGATVGGWLATHQPDPQQAQLTASLAPLPAALSAEQLALLRQKSPSPETGIAQTQRQLAQLAQLKPGWVISYGDSLVRQASVLWPEQAQPLVQQWQQQITAASLPVGSMDDWHQGMLQLQKLTERLNALDEQKGKYMTVSELKSAIFTMTQAFNRAMPAEEQLRLLATIPQGQPWPTAQQNQTEQHLTQLITRYAMLKQNREKE</sequence>
<evidence type="ECO:0000259" key="1">
    <source>
        <dbReference type="Pfam" id="PF06812"/>
    </source>
</evidence>
<dbReference type="InterPro" id="IPR010657">
    <property type="entry name" value="ImpA_N"/>
</dbReference>
<dbReference type="Pfam" id="PF06812">
    <property type="entry name" value="ImpA_N"/>
    <property type="match status" value="1"/>
</dbReference>
<evidence type="ECO:0000313" key="3">
    <source>
        <dbReference type="EMBL" id="MDR9891317.1"/>
    </source>
</evidence>
<dbReference type="Pfam" id="PF12486">
    <property type="entry name" value="VasL"/>
    <property type="match status" value="1"/>
</dbReference>
<dbReference type="AlphaFoldDB" id="A0AAE4DNW7"/>
<dbReference type="PANTHER" id="PTHR37024">
    <property type="entry name" value="TYPE VI SECRETION SYSTEM DUF2094 AND IMPA-RELATED DOMAIN PROTEIN"/>
    <property type="match status" value="1"/>
</dbReference>
<dbReference type="Proteomes" id="UP001248822">
    <property type="component" value="Unassembled WGS sequence"/>
</dbReference>
<comment type="caution">
    <text evidence="3">The sequence shown here is derived from an EMBL/GenBank/DDBJ whole genome shotgun (WGS) entry which is preliminary data.</text>
</comment>
<evidence type="ECO:0000313" key="4">
    <source>
        <dbReference type="Proteomes" id="UP001248822"/>
    </source>
</evidence>
<dbReference type="EMBL" id="JAQGEC010000012">
    <property type="protein sequence ID" value="MDR9891317.1"/>
    <property type="molecule type" value="Genomic_DNA"/>
</dbReference>
<dbReference type="PANTHER" id="PTHR37024:SF5">
    <property type="entry name" value="IMPA N-TERMINAL DOMAIN-CONTAINING PROTEIN"/>
    <property type="match status" value="1"/>
</dbReference>
<proteinExistence type="predicted"/>
<accession>A0AAE4DNW7</accession>
<reference evidence="3" key="1">
    <citation type="submission" date="2022-12" db="EMBL/GenBank/DDBJ databases">
        <title>NDM-1 containing novel ST 2018 Pseudenterobacter timonensis.</title>
        <authorList>
            <person name="Halder G."/>
            <person name="Mandal S."/>
            <person name="Dutta S."/>
        </authorList>
    </citation>
    <scope>NUCLEOTIDE SEQUENCE</scope>
    <source>
        <strain evidence="3">CNCI147</strain>
    </source>
</reference>
<name>A0AAE4DNW7_9ENTR</name>
<organism evidence="3 4">
    <name type="scientific">Pseudenterobacter timonensis</name>
    <dbReference type="NCBI Taxonomy" id="1755099"/>
    <lineage>
        <taxon>Bacteria</taxon>
        <taxon>Pseudomonadati</taxon>
        <taxon>Pseudomonadota</taxon>
        <taxon>Gammaproteobacteria</taxon>
        <taxon>Enterobacterales</taxon>
        <taxon>Enterobacteriaceae</taxon>
        <taxon>Pseudenterobacter</taxon>
    </lineage>
</organism>
<feature type="domain" description="ImpA N-terminal" evidence="1">
    <location>
        <begin position="11"/>
        <end position="111"/>
    </location>
</feature>
<protein>
    <submittedName>
        <fullName evidence="3">Type VI secretion system ImpA family N-terminal domain-containing protein</fullName>
    </submittedName>
</protein>
<feature type="domain" description="ImpA C-terminal" evidence="2">
    <location>
        <begin position="290"/>
        <end position="433"/>
    </location>
</feature>
<dbReference type="InterPro" id="IPR021069">
    <property type="entry name" value="ImpA_C"/>
</dbReference>